<evidence type="ECO:0000313" key="1">
    <source>
        <dbReference type="EMBL" id="KKN33627.1"/>
    </source>
</evidence>
<protein>
    <submittedName>
        <fullName evidence="1">Uncharacterized protein</fullName>
    </submittedName>
</protein>
<dbReference type="EMBL" id="LAZR01002162">
    <property type="protein sequence ID" value="KKN33627.1"/>
    <property type="molecule type" value="Genomic_DNA"/>
</dbReference>
<accession>A0A0F9Q9A0</accession>
<sequence length="72" mass="8667">MICSNCKMRWADFPKEDFLTEDTGIHAKNEKASKKRLVEFESDNIVYCGCIERDEAEDYEDKERNWRYSQYS</sequence>
<gene>
    <name evidence="1" type="ORF">LCGC14_0801650</name>
</gene>
<proteinExistence type="predicted"/>
<reference evidence="1" key="1">
    <citation type="journal article" date="2015" name="Nature">
        <title>Complex archaea that bridge the gap between prokaryotes and eukaryotes.</title>
        <authorList>
            <person name="Spang A."/>
            <person name="Saw J.H."/>
            <person name="Jorgensen S.L."/>
            <person name="Zaremba-Niedzwiedzka K."/>
            <person name="Martijn J."/>
            <person name="Lind A.E."/>
            <person name="van Eijk R."/>
            <person name="Schleper C."/>
            <person name="Guy L."/>
            <person name="Ettema T.J."/>
        </authorList>
    </citation>
    <scope>NUCLEOTIDE SEQUENCE</scope>
</reference>
<comment type="caution">
    <text evidence="1">The sequence shown here is derived from an EMBL/GenBank/DDBJ whole genome shotgun (WGS) entry which is preliminary data.</text>
</comment>
<name>A0A0F9Q9A0_9ZZZZ</name>
<dbReference type="AlphaFoldDB" id="A0A0F9Q9A0"/>
<organism evidence="1">
    <name type="scientific">marine sediment metagenome</name>
    <dbReference type="NCBI Taxonomy" id="412755"/>
    <lineage>
        <taxon>unclassified sequences</taxon>
        <taxon>metagenomes</taxon>
        <taxon>ecological metagenomes</taxon>
    </lineage>
</organism>